<dbReference type="PANTHER" id="PTHR43071">
    <property type="entry name" value="2-AMINO-4-HYDROXY-6-HYDROXYMETHYLDIHYDROPTERIDINE PYROPHOSPHOKINASE"/>
    <property type="match status" value="1"/>
</dbReference>
<dbReference type="InterPro" id="IPR000550">
    <property type="entry name" value="Hppk"/>
</dbReference>
<dbReference type="PANTHER" id="PTHR43071:SF2">
    <property type="entry name" value="2-AMINO-4-HYDROXY-6-HYDROXYMETHYLDIHYDROPTERIDINE PYROPHOSPHOKINASE"/>
    <property type="match status" value="1"/>
</dbReference>
<dbReference type="EC" id="2.7.6.3" evidence="2"/>
<dbReference type="SUPFAM" id="SSF55083">
    <property type="entry name" value="6-hydroxymethyl-7,8-dihydropterin pyrophosphokinase, HPPK"/>
    <property type="match status" value="1"/>
</dbReference>
<protein>
    <recommendedName>
        <fullName evidence="2">2-amino-4-hydroxy-6-hydroxymethyldihydropteridine diphosphokinase</fullName>
        <ecNumber evidence="2">2.7.6.3</ecNumber>
    </recommendedName>
</protein>
<dbReference type="NCBIfam" id="TIGR01498">
    <property type="entry name" value="folK"/>
    <property type="match status" value="1"/>
</dbReference>
<evidence type="ECO:0000256" key="7">
    <source>
        <dbReference type="ARBA" id="ARBA00022909"/>
    </source>
</evidence>
<keyword evidence="5" id="KW-0418">Kinase</keyword>
<gene>
    <name evidence="9" type="primary">folK</name>
    <name evidence="9" type="ORF">KDW95_11580</name>
</gene>
<evidence type="ECO:0000256" key="5">
    <source>
        <dbReference type="ARBA" id="ARBA00022777"/>
    </source>
</evidence>
<dbReference type="InterPro" id="IPR035907">
    <property type="entry name" value="Hppk_sf"/>
</dbReference>
<evidence type="ECO:0000313" key="9">
    <source>
        <dbReference type="EMBL" id="UTW14234.1"/>
    </source>
</evidence>
<evidence type="ECO:0000256" key="1">
    <source>
        <dbReference type="ARBA" id="ARBA00005051"/>
    </source>
</evidence>
<evidence type="ECO:0000256" key="3">
    <source>
        <dbReference type="ARBA" id="ARBA00022679"/>
    </source>
</evidence>
<dbReference type="EMBL" id="CP073347">
    <property type="protein sequence ID" value="UTW14234.1"/>
    <property type="molecule type" value="Genomic_DNA"/>
</dbReference>
<evidence type="ECO:0000259" key="8">
    <source>
        <dbReference type="Pfam" id="PF01288"/>
    </source>
</evidence>
<keyword evidence="4" id="KW-0547">Nucleotide-binding</keyword>
<dbReference type="Proteomes" id="UP001058461">
    <property type="component" value="Chromosome"/>
</dbReference>
<keyword evidence="3 9" id="KW-0808">Transferase</keyword>
<evidence type="ECO:0000256" key="6">
    <source>
        <dbReference type="ARBA" id="ARBA00022840"/>
    </source>
</evidence>
<dbReference type="GO" id="GO:0003848">
    <property type="term" value="F:2-amino-4-hydroxy-6-hydroxymethyldihydropteridine diphosphokinase activity"/>
    <property type="evidence" value="ECO:0007669"/>
    <property type="project" value="UniProtKB-EC"/>
</dbReference>
<keyword evidence="6" id="KW-0067">ATP-binding</keyword>
<keyword evidence="7" id="KW-0289">Folate biosynthesis</keyword>
<accession>A0ABY5HQI1</accession>
<dbReference type="CDD" id="cd00483">
    <property type="entry name" value="HPPK"/>
    <property type="match status" value="1"/>
</dbReference>
<evidence type="ECO:0000313" key="10">
    <source>
        <dbReference type="Proteomes" id="UP001058461"/>
    </source>
</evidence>
<comment type="pathway">
    <text evidence="1">Cofactor biosynthesis; tetrahydrofolate biosynthesis; 2-amino-4-hydroxy-6-hydroxymethyl-7,8-dihydropteridine diphosphate from 7,8-dihydroneopterin triphosphate: step 4/4.</text>
</comment>
<organism evidence="9 10">
    <name type="scientific">Marinobacterium rhizophilum</name>
    <dbReference type="NCBI Taxonomy" id="420402"/>
    <lineage>
        <taxon>Bacteria</taxon>
        <taxon>Pseudomonadati</taxon>
        <taxon>Pseudomonadota</taxon>
        <taxon>Gammaproteobacteria</taxon>
        <taxon>Oceanospirillales</taxon>
        <taxon>Oceanospirillaceae</taxon>
        <taxon>Marinobacterium</taxon>
    </lineage>
</organism>
<evidence type="ECO:0000256" key="4">
    <source>
        <dbReference type="ARBA" id="ARBA00022741"/>
    </source>
</evidence>
<dbReference type="Gene3D" id="3.30.70.560">
    <property type="entry name" value="7,8-Dihydro-6-hydroxymethylpterin-pyrophosphokinase HPPK"/>
    <property type="match status" value="1"/>
</dbReference>
<keyword evidence="10" id="KW-1185">Reference proteome</keyword>
<evidence type="ECO:0000256" key="2">
    <source>
        <dbReference type="ARBA" id="ARBA00013253"/>
    </source>
</evidence>
<sequence length="170" mass="18819">MARVYVSIGSNIERERNITAGLDGLAQSFGELMLSSVFESEAVGFAGDHFYNLVAGFETALPVGELSRQLKAIEDRNGRCRQGPKFSGRTLDIDILTYDDSCGRIDGVELPRAEILFNAFVLQPLAQIAPDVLHPETGVSYAALWQGYDKQKQRLWAVDFSWQGRAFSKA</sequence>
<dbReference type="Pfam" id="PF01288">
    <property type="entry name" value="HPPK"/>
    <property type="match status" value="1"/>
</dbReference>
<name>A0ABY5HQI1_9GAMM</name>
<dbReference type="RefSeq" id="WP_255856426.1">
    <property type="nucleotide sequence ID" value="NZ_CP073347.1"/>
</dbReference>
<feature type="domain" description="7,8-dihydro-6-hydroxymethylpterin-pyrophosphokinase" evidence="8">
    <location>
        <begin position="5"/>
        <end position="130"/>
    </location>
</feature>
<proteinExistence type="predicted"/>
<reference evidence="9" key="1">
    <citation type="submission" date="2021-04" db="EMBL/GenBank/DDBJ databases">
        <title>Oceanospirillales bacteria with DddD are important DMSP degraders in coastal seawater.</title>
        <authorList>
            <person name="Liu J."/>
        </authorList>
    </citation>
    <scope>NUCLEOTIDE SEQUENCE</scope>
    <source>
        <strain evidence="9">D13-1</strain>
    </source>
</reference>